<evidence type="ECO:0000256" key="4">
    <source>
        <dbReference type="ARBA" id="ARBA00023136"/>
    </source>
</evidence>
<comment type="subcellular location">
    <subcellularLocation>
        <location evidence="1">Cell outer membrane</location>
    </subcellularLocation>
</comment>
<comment type="caution">
    <text evidence="9">The sequence shown here is derived from an EMBL/GenBank/DDBJ whole genome shotgun (WGS) entry which is preliminary data.</text>
</comment>
<dbReference type="OrthoDB" id="5694214at2"/>
<reference evidence="9 10" key="1">
    <citation type="submission" date="2013-04" db="EMBL/GenBank/DDBJ databases">
        <title>Zunongwangia sp. 22II14-10F7 Genome Sequencing.</title>
        <authorList>
            <person name="Lai Q."/>
            <person name="Shao Z."/>
        </authorList>
    </citation>
    <scope>NUCLEOTIDE SEQUENCE [LARGE SCALE GENOMIC DNA]</scope>
    <source>
        <strain evidence="9 10">22II14-10F7</strain>
    </source>
</reference>
<feature type="signal peptide" evidence="6">
    <location>
        <begin position="1"/>
        <end position="22"/>
    </location>
</feature>
<evidence type="ECO:0000256" key="3">
    <source>
        <dbReference type="ARBA" id="ARBA00022729"/>
    </source>
</evidence>
<dbReference type="InterPro" id="IPR033985">
    <property type="entry name" value="SusD-like_N"/>
</dbReference>
<dbReference type="SUPFAM" id="SSF48452">
    <property type="entry name" value="TPR-like"/>
    <property type="match status" value="1"/>
</dbReference>
<feature type="chain" id="PRO_5010990964" evidence="6">
    <location>
        <begin position="23"/>
        <end position="587"/>
    </location>
</feature>
<dbReference type="EMBL" id="ARYN01000013">
    <property type="protein sequence ID" value="ORL44750.1"/>
    <property type="molecule type" value="Genomic_DNA"/>
</dbReference>
<evidence type="ECO:0000256" key="2">
    <source>
        <dbReference type="ARBA" id="ARBA00006275"/>
    </source>
</evidence>
<evidence type="ECO:0000313" key="10">
    <source>
        <dbReference type="Proteomes" id="UP000192746"/>
    </source>
</evidence>
<evidence type="ECO:0000259" key="7">
    <source>
        <dbReference type="Pfam" id="PF07980"/>
    </source>
</evidence>
<gene>
    <name evidence="9" type="ORF">IIF7_14599</name>
</gene>
<dbReference type="STRING" id="1185767.IIF7_14599"/>
<evidence type="ECO:0000313" key="9">
    <source>
        <dbReference type="EMBL" id="ORL44750.1"/>
    </source>
</evidence>
<feature type="domain" description="SusD-like N-terminal" evidence="8">
    <location>
        <begin position="56"/>
        <end position="208"/>
    </location>
</feature>
<dbReference type="RefSeq" id="WP_084842441.1">
    <property type="nucleotide sequence ID" value="NZ_ARYN01000013.1"/>
</dbReference>
<evidence type="ECO:0000259" key="8">
    <source>
        <dbReference type="Pfam" id="PF14322"/>
    </source>
</evidence>
<evidence type="ECO:0000256" key="1">
    <source>
        <dbReference type="ARBA" id="ARBA00004442"/>
    </source>
</evidence>
<keyword evidence="5" id="KW-0998">Cell outer membrane</keyword>
<keyword evidence="10" id="KW-1185">Reference proteome</keyword>
<feature type="domain" description="RagB/SusD" evidence="7">
    <location>
        <begin position="312"/>
        <end position="586"/>
    </location>
</feature>
<keyword evidence="4" id="KW-0472">Membrane</keyword>
<dbReference type="GO" id="GO:0009279">
    <property type="term" value="C:cell outer membrane"/>
    <property type="evidence" value="ECO:0007669"/>
    <property type="project" value="UniProtKB-SubCell"/>
</dbReference>
<dbReference type="Pfam" id="PF14322">
    <property type="entry name" value="SusD-like_3"/>
    <property type="match status" value="1"/>
</dbReference>
<dbReference type="InterPro" id="IPR011990">
    <property type="entry name" value="TPR-like_helical_dom_sf"/>
</dbReference>
<dbReference type="InterPro" id="IPR012944">
    <property type="entry name" value="SusD_RagB_dom"/>
</dbReference>
<dbReference type="Proteomes" id="UP000192746">
    <property type="component" value="Unassembled WGS sequence"/>
</dbReference>
<comment type="similarity">
    <text evidence="2">Belongs to the SusD family.</text>
</comment>
<protein>
    <submittedName>
        <fullName evidence="9">RagB/SusD family protein</fullName>
    </submittedName>
</protein>
<sequence>MRRNILLLFVFVLSLSSCENQFDPAVENFKDLDFMYTDPKFAQGVLTSAYRYLPDEYSNTEYATDDAVTNDRGNSYLQMATGSWTASYNPVGMWVDGYGAIQTLNTFIERSDDVNWVEDPEVAELFNMRMKGEAYGLRGVFLYYILRNHGGYSVNGDLLGVPILTEFQDSGADFNIPRASYQECVEQILSDLDMAISLLPIEYNNVAGPGQIPDKYANIVTLSSNYNRVMGDFSNQLLNGQIAMAFRSKVALMAASPAFRNGSNIGWDEAANYSADVLEYIGGISGLASLGDTYYSNTSELNGLSGGNNPTEILWRNNIETSRSSQESTNFPPSLFGDGRMNPTHNLVRAFPMSNGYPITHPSSGYDSSEPYINRDPRLSNYIVYDGSVLGVNDTPIYTGTNSGTDDAINRLENSTRTGYYMKKRLRMDVNYNNADGSWQGQINYTPRIRYTEIFLNYAEAANEAYGPTGASSNASYSAVDVIKAIRERALGITDDPYLDECSVDKNKMRDLIRNERRLELSFEGFRFWDLRRWDEDLNEPARGYDASTNEVFDVEQRLYEDYMVYGPIPFSEVLKYSALLQNNGWE</sequence>
<evidence type="ECO:0000256" key="5">
    <source>
        <dbReference type="ARBA" id="ARBA00023237"/>
    </source>
</evidence>
<keyword evidence="3 6" id="KW-0732">Signal</keyword>
<proteinExistence type="inferred from homology"/>
<dbReference type="PROSITE" id="PS51257">
    <property type="entry name" value="PROKAR_LIPOPROTEIN"/>
    <property type="match status" value="1"/>
</dbReference>
<dbReference type="Pfam" id="PF07980">
    <property type="entry name" value="SusD_RagB"/>
    <property type="match status" value="1"/>
</dbReference>
<accession>A0A1Y1T148</accession>
<dbReference type="Gene3D" id="1.25.40.390">
    <property type="match status" value="1"/>
</dbReference>
<dbReference type="AlphaFoldDB" id="A0A1Y1T148"/>
<organism evidence="9 10">
    <name type="scientific">Zunongwangia atlantica 22II14-10F7</name>
    <dbReference type="NCBI Taxonomy" id="1185767"/>
    <lineage>
        <taxon>Bacteria</taxon>
        <taxon>Pseudomonadati</taxon>
        <taxon>Bacteroidota</taxon>
        <taxon>Flavobacteriia</taxon>
        <taxon>Flavobacteriales</taxon>
        <taxon>Flavobacteriaceae</taxon>
        <taxon>Zunongwangia</taxon>
    </lineage>
</organism>
<name>A0A1Y1T148_9FLAO</name>
<evidence type="ECO:0000256" key="6">
    <source>
        <dbReference type="SAM" id="SignalP"/>
    </source>
</evidence>